<accession>A0A5C6AIH9</accession>
<dbReference type="Gene3D" id="2.20.25.90">
    <property type="entry name" value="ADC-like domains"/>
    <property type="match status" value="1"/>
</dbReference>
<dbReference type="SUPFAM" id="SSF54862">
    <property type="entry name" value="4Fe-4S ferredoxins"/>
    <property type="match status" value="1"/>
</dbReference>
<dbReference type="InterPro" id="IPR030948">
    <property type="entry name" value="TAT_var_transloc_signal_dom"/>
</dbReference>
<keyword evidence="4" id="KW-1185">Reference proteome</keyword>
<sequence>MTQATENPVSSRAASSEGPASSRVSPYWRSLDELQSTDAFQEFLAREFPQSASEFPEGVSRRRWMQLMSASFALAGAAGCRWETDEITPFANRPEGYIPGTHQHYATNIHWAGAPRHLLVTKFDERPVKIEGNPDHPASRGAADSFTQAATLALYDPDRATAVQLRDGSQKFGKNWNDFESFLDERLGELGDGAELAILTPSIDSHTFYAALDRVKDKYPAAKFYRHDAISRENELAGAELAFGQRVRSNYRLSDAKVIATFDADLLTAMPDSMRAARDYAEKRDPDGEMNRLWSVESFFSPTGAAADHRLPLKSSAIGGYLAQLRDKVKELAAGDHDHGDAVEGEPTPEQFLAALADDLVHNQGTSVVVVGPGQPAAVHAIGHEINGLLGNVGKTVVFTEEPKPRVEVAGIDALLTAMKDEQVNTLLVLDGNPGYDAPGFAEAVEKVPHTVRLGVYDDETSRACKWSLPQTHPLEEWGDVIAWDGTVGVCQPMIEPLLDGRSVVELLALVAGDRSPNARQMVADALGEAADVPGEAAWNKMLYDGLLADSAAEPVDVGQAKAAPELPASAGGDDAIELVFVPSSSTYDGRLANSGWLQETPDFLTKLTWDNAALVSPATAEKLGLQHGKTATLSVGETSVTAPVYVMPGQAAGSIAIALGYGRTAAGRVGGLVDPESGKAAEGLYANDLAALWIPAPADPVGVDIYPLRGAAMTGFIAEGVEIKSLGKDYLLATTQDHHAIDALGLEAIGRRTSELIRTASLDHYEEHPKFAPEMSHEVMVHVDGEHRPTEPLWKLKEYKGDYAWGMSIDLGKCIGCNACMVACQAENNVPVVGKDQVSKGREMHWIRIDRYFKGTANLKQADDPENFVNPQVAHQPLTCQQCETAPCEEVCPVAATVHDAEGLNGMVYNRCIGTRYCSNNCPYKVRRFNYFRYTKKLYEASNELQKLVINPEVTVRSRGVMEKCTFCVQRISAARITAKNEGRSIQDGEVVSACAQACPTRAIEFGDLRDESSKVSKAHASDRAYGILTELMTNPRNLFLAKVRNPHPMLARPDLDPAVHGHGHDEHEGHEEGHSDEHDHEEAHA</sequence>
<feature type="domain" description="4Fe-4S ferredoxin-type" evidence="2">
    <location>
        <begin position="872"/>
        <end position="903"/>
    </location>
</feature>
<dbReference type="Gene3D" id="2.40.40.20">
    <property type="match status" value="1"/>
</dbReference>
<evidence type="ECO:0000256" key="1">
    <source>
        <dbReference type="SAM" id="MobiDB-lite"/>
    </source>
</evidence>
<name>A0A5C6AIH9_9BACT</name>
<dbReference type="Gene3D" id="3.40.228.10">
    <property type="entry name" value="Dimethylsulfoxide Reductase, domain 2"/>
    <property type="match status" value="1"/>
</dbReference>
<protein>
    <submittedName>
        <fullName evidence="3">Tetrathionate reductase subunit B</fullName>
    </submittedName>
</protein>
<feature type="domain" description="4Fe-4S ferredoxin-type" evidence="2">
    <location>
        <begin position="806"/>
        <end position="836"/>
    </location>
</feature>
<feature type="compositionally biased region" description="Basic and acidic residues" evidence="1">
    <location>
        <begin position="1055"/>
        <end position="1087"/>
    </location>
</feature>
<evidence type="ECO:0000313" key="3">
    <source>
        <dbReference type="EMBL" id="TWT99862.1"/>
    </source>
</evidence>
<organism evidence="3 4">
    <name type="scientific">Botrimarina colliarenosi</name>
    <dbReference type="NCBI Taxonomy" id="2528001"/>
    <lineage>
        <taxon>Bacteria</taxon>
        <taxon>Pseudomonadati</taxon>
        <taxon>Planctomycetota</taxon>
        <taxon>Planctomycetia</taxon>
        <taxon>Pirellulales</taxon>
        <taxon>Lacipirellulaceae</taxon>
        <taxon>Botrimarina</taxon>
    </lineage>
</organism>
<dbReference type="RefSeq" id="WP_146443226.1">
    <property type="nucleotide sequence ID" value="NZ_SJPR01000001.1"/>
</dbReference>
<dbReference type="InterPro" id="IPR009010">
    <property type="entry name" value="Asp_de-COase-like_dom_sf"/>
</dbReference>
<dbReference type="SUPFAM" id="SSF50692">
    <property type="entry name" value="ADC-like"/>
    <property type="match status" value="1"/>
</dbReference>
<dbReference type="CDD" id="cd10551">
    <property type="entry name" value="PsrB"/>
    <property type="match status" value="1"/>
</dbReference>
<dbReference type="Pfam" id="PF12838">
    <property type="entry name" value="Fer4_7"/>
    <property type="match status" value="1"/>
</dbReference>
<comment type="caution">
    <text evidence="3">The sequence shown here is derived from an EMBL/GenBank/DDBJ whole genome shotgun (WGS) entry which is preliminary data.</text>
</comment>
<dbReference type="InterPro" id="IPR017896">
    <property type="entry name" value="4Fe4S_Fe-S-bd"/>
</dbReference>
<evidence type="ECO:0000313" key="4">
    <source>
        <dbReference type="Proteomes" id="UP000317421"/>
    </source>
</evidence>
<dbReference type="Gene3D" id="3.30.2070.10">
    <property type="entry name" value="Formate dehydrogenase/DMSO reductase"/>
    <property type="match status" value="1"/>
</dbReference>
<dbReference type="PANTHER" id="PTHR42783">
    <property type="entry name" value="GLUTAMATE SYNTHASE [NADPH] SMALL CHAIN"/>
    <property type="match status" value="1"/>
</dbReference>
<proteinExistence type="predicted"/>
<dbReference type="Gene3D" id="3.40.50.740">
    <property type="match status" value="1"/>
</dbReference>
<gene>
    <name evidence="3" type="primary">ttrB</name>
    <name evidence="3" type="ORF">Pla108_08050</name>
</gene>
<dbReference type="NCBIfam" id="TIGR04519">
    <property type="entry name" value="MoCo_extend_TAT"/>
    <property type="match status" value="1"/>
</dbReference>
<dbReference type="Gene3D" id="3.30.70.20">
    <property type="match status" value="2"/>
</dbReference>
<feature type="region of interest" description="Disordered" evidence="1">
    <location>
        <begin position="1053"/>
        <end position="1087"/>
    </location>
</feature>
<feature type="region of interest" description="Disordered" evidence="1">
    <location>
        <begin position="1"/>
        <end position="24"/>
    </location>
</feature>
<reference evidence="3 4" key="1">
    <citation type="submission" date="2019-02" db="EMBL/GenBank/DDBJ databases">
        <title>Deep-cultivation of Planctomycetes and their phenomic and genomic characterization uncovers novel biology.</title>
        <authorList>
            <person name="Wiegand S."/>
            <person name="Jogler M."/>
            <person name="Boedeker C."/>
            <person name="Pinto D."/>
            <person name="Vollmers J."/>
            <person name="Rivas-Marin E."/>
            <person name="Kohn T."/>
            <person name="Peeters S.H."/>
            <person name="Heuer A."/>
            <person name="Rast P."/>
            <person name="Oberbeckmann S."/>
            <person name="Bunk B."/>
            <person name="Jeske O."/>
            <person name="Meyerdierks A."/>
            <person name="Storesund J.E."/>
            <person name="Kallscheuer N."/>
            <person name="Luecker S."/>
            <person name="Lage O.M."/>
            <person name="Pohl T."/>
            <person name="Merkel B.J."/>
            <person name="Hornburger P."/>
            <person name="Mueller R.-W."/>
            <person name="Bruemmer F."/>
            <person name="Labrenz M."/>
            <person name="Spormann A.M."/>
            <person name="Op Den Camp H."/>
            <person name="Overmann J."/>
            <person name="Amann R."/>
            <person name="Jetten M.S.M."/>
            <person name="Mascher T."/>
            <person name="Medema M.H."/>
            <person name="Devos D.P."/>
            <person name="Kaster A.-K."/>
            <person name="Ovreas L."/>
            <person name="Rohde M."/>
            <person name="Galperin M.Y."/>
            <person name="Jogler C."/>
        </authorList>
    </citation>
    <scope>NUCLEOTIDE SEQUENCE [LARGE SCALE GENOMIC DNA]</scope>
    <source>
        <strain evidence="3 4">Pla108</strain>
    </source>
</reference>
<evidence type="ECO:0000259" key="2">
    <source>
        <dbReference type="PROSITE" id="PS51379"/>
    </source>
</evidence>
<dbReference type="OrthoDB" id="9779457at2"/>
<dbReference type="PROSITE" id="PS51379">
    <property type="entry name" value="4FE4S_FER_2"/>
    <property type="match status" value="2"/>
</dbReference>
<dbReference type="AlphaFoldDB" id="A0A5C6AIH9"/>
<dbReference type="EMBL" id="SJPR01000001">
    <property type="protein sequence ID" value="TWT99862.1"/>
    <property type="molecule type" value="Genomic_DNA"/>
</dbReference>
<dbReference type="Proteomes" id="UP000317421">
    <property type="component" value="Unassembled WGS sequence"/>
</dbReference>
<dbReference type="PANTHER" id="PTHR42783:SF3">
    <property type="entry name" value="GLUTAMATE SYNTHASE [NADPH] SMALL CHAIN-RELATED"/>
    <property type="match status" value="1"/>
</dbReference>
<dbReference type="SUPFAM" id="SSF53706">
    <property type="entry name" value="Formate dehydrogenase/DMSO reductase, domains 1-3"/>
    <property type="match status" value="1"/>
</dbReference>
<dbReference type="CDD" id="cd02784">
    <property type="entry name" value="MopB_CT_PHLH"/>
    <property type="match status" value="1"/>
</dbReference>